<comment type="caution">
    <text evidence="1">The sequence shown here is derived from an EMBL/GenBank/DDBJ whole genome shotgun (WGS) entry which is preliminary data.</text>
</comment>
<protein>
    <submittedName>
        <fullName evidence="1">Uncharacterized protein</fullName>
    </submittedName>
</protein>
<name>A0A4T0HKN6_WALIC</name>
<dbReference type="Proteomes" id="UP000306954">
    <property type="component" value="Unassembled WGS sequence"/>
</dbReference>
<dbReference type="EMBL" id="SPOF01000004">
    <property type="protein sequence ID" value="TIB16399.1"/>
    <property type="molecule type" value="Genomic_DNA"/>
</dbReference>
<accession>A0A4T0HKN6</accession>
<dbReference type="AlphaFoldDB" id="A0A4T0HKN6"/>
<reference evidence="1 2" key="1">
    <citation type="submission" date="2019-03" db="EMBL/GenBank/DDBJ databases">
        <title>Sequencing 23 genomes of Wallemia ichthyophaga.</title>
        <authorList>
            <person name="Gostincar C."/>
        </authorList>
    </citation>
    <scope>NUCLEOTIDE SEQUENCE [LARGE SCALE GENOMIC DNA]</scope>
    <source>
        <strain evidence="1 2">EXF-8621</strain>
    </source>
</reference>
<dbReference type="OrthoDB" id="3352510at2759"/>
<evidence type="ECO:0000313" key="2">
    <source>
        <dbReference type="Proteomes" id="UP000306954"/>
    </source>
</evidence>
<sequence length="188" mass="20757">MIPTTVNPSGTYLFHPHGDDDYEIFVIKPGEESSASLVDRFPVIRTNIGFVSSKIEVYSNVEGKVISSTKRGKRFTGKSSVEITVQGLTSSLDRESRWGTANRLFVLYNGTCCRAITEGKNVSIVSMATGRVLAAYRNSTRSSKKDGILTMHALGVDNKSCNLIITVVLLMVKFIRDAGDYEEDYRSD</sequence>
<gene>
    <name evidence="1" type="ORF">E3P90_00540</name>
</gene>
<organism evidence="1 2">
    <name type="scientific">Wallemia ichthyophaga</name>
    <dbReference type="NCBI Taxonomy" id="245174"/>
    <lineage>
        <taxon>Eukaryota</taxon>
        <taxon>Fungi</taxon>
        <taxon>Dikarya</taxon>
        <taxon>Basidiomycota</taxon>
        <taxon>Wallemiomycotina</taxon>
        <taxon>Wallemiomycetes</taxon>
        <taxon>Wallemiales</taxon>
        <taxon>Wallemiaceae</taxon>
        <taxon>Wallemia</taxon>
    </lineage>
</organism>
<evidence type="ECO:0000313" key="1">
    <source>
        <dbReference type="EMBL" id="TIB16399.1"/>
    </source>
</evidence>
<proteinExistence type="predicted"/>